<dbReference type="CDD" id="cd12087">
    <property type="entry name" value="TM_EGFR-like"/>
    <property type="match status" value="1"/>
</dbReference>
<evidence type="ECO:0000313" key="3">
    <source>
        <dbReference type="EMBL" id="EAY12597.1"/>
    </source>
</evidence>
<dbReference type="KEGG" id="tva:4770564"/>
<gene>
    <name evidence="3" type="ORF">TVAG_154480</name>
</gene>
<dbReference type="EMBL" id="DS113299">
    <property type="protein sequence ID" value="EAY12597.1"/>
    <property type="molecule type" value="Genomic_DNA"/>
</dbReference>
<feature type="region of interest" description="Disordered" evidence="1">
    <location>
        <begin position="71"/>
        <end position="94"/>
    </location>
</feature>
<organism evidence="3 4">
    <name type="scientific">Trichomonas vaginalis (strain ATCC PRA-98 / G3)</name>
    <dbReference type="NCBI Taxonomy" id="412133"/>
    <lineage>
        <taxon>Eukaryota</taxon>
        <taxon>Metamonada</taxon>
        <taxon>Parabasalia</taxon>
        <taxon>Trichomonadida</taxon>
        <taxon>Trichomonadidae</taxon>
        <taxon>Trichomonas</taxon>
    </lineage>
</organism>
<keyword evidence="4" id="KW-1185">Reference proteome</keyword>
<dbReference type="PANTHER" id="PTHR46155:SF1">
    <property type="entry name" value="BIFUNCTIONAL INHIBITOR_LIPID-TRANSFER PROTEIN_SEED STORAGE 2S ALBUMIN SUPERFAMILY PROTEIN"/>
    <property type="match status" value="1"/>
</dbReference>
<dbReference type="Gene3D" id="1.20.5.510">
    <property type="entry name" value="Single helix bin"/>
    <property type="match status" value="1"/>
</dbReference>
<sequence>MIVKDSESKSSSNTGVIIGATVGCLVAILLIALIAVFLYRRSKNISSDNSIEISEETDVGNAENELTRTGMFNMQVQQQPDEILSDGEQEENAS</sequence>
<dbReference type="VEuPathDB" id="TrichDB:TVAG_154480"/>
<keyword evidence="2" id="KW-1133">Transmembrane helix</keyword>
<evidence type="ECO:0000256" key="2">
    <source>
        <dbReference type="SAM" id="Phobius"/>
    </source>
</evidence>
<proteinExistence type="predicted"/>
<reference evidence="3" key="2">
    <citation type="journal article" date="2007" name="Science">
        <title>Draft genome sequence of the sexually transmitted pathogen Trichomonas vaginalis.</title>
        <authorList>
            <person name="Carlton J.M."/>
            <person name="Hirt R.P."/>
            <person name="Silva J.C."/>
            <person name="Delcher A.L."/>
            <person name="Schatz M."/>
            <person name="Zhao Q."/>
            <person name="Wortman J.R."/>
            <person name="Bidwell S.L."/>
            <person name="Alsmark U.C.M."/>
            <person name="Besteiro S."/>
            <person name="Sicheritz-Ponten T."/>
            <person name="Noel C.J."/>
            <person name="Dacks J.B."/>
            <person name="Foster P.G."/>
            <person name="Simillion C."/>
            <person name="Van de Peer Y."/>
            <person name="Miranda-Saavedra D."/>
            <person name="Barton G.J."/>
            <person name="Westrop G.D."/>
            <person name="Mueller S."/>
            <person name="Dessi D."/>
            <person name="Fiori P.L."/>
            <person name="Ren Q."/>
            <person name="Paulsen I."/>
            <person name="Zhang H."/>
            <person name="Bastida-Corcuera F.D."/>
            <person name="Simoes-Barbosa A."/>
            <person name="Brown M.T."/>
            <person name="Hayes R.D."/>
            <person name="Mukherjee M."/>
            <person name="Okumura C.Y."/>
            <person name="Schneider R."/>
            <person name="Smith A.J."/>
            <person name="Vanacova S."/>
            <person name="Villalvazo M."/>
            <person name="Haas B.J."/>
            <person name="Pertea M."/>
            <person name="Feldblyum T.V."/>
            <person name="Utterback T.R."/>
            <person name="Shu C.L."/>
            <person name="Osoegawa K."/>
            <person name="de Jong P.J."/>
            <person name="Hrdy I."/>
            <person name="Horvathova L."/>
            <person name="Zubacova Z."/>
            <person name="Dolezal P."/>
            <person name="Malik S.B."/>
            <person name="Logsdon J.M. Jr."/>
            <person name="Henze K."/>
            <person name="Gupta A."/>
            <person name="Wang C.C."/>
            <person name="Dunne R.L."/>
            <person name="Upcroft J.A."/>
            <person name="Upcroft P."/>
            <person name="White O."/>
            <person name="Salzberg S.L."/>
            <person name="Tang P."/>
            <person name="Chiu C.-H."/>
            <person name="Lee Y.-S."/>
            <person name="Embley T.M."/>
            <person name="Coombs G.H."/>
            <person name="Mottram J.C."/>
            <person name="Tachezy J."/>
            <person name="Fraser-Liggett C.M."/>
            <person name="Johnson P.J."/>
        </authorList>
    </citation>
    <scope>NUCLEOTIDE SEQUENCE [LARGE SCALE GENOMIC DNA]</scope>
    <source>
        <strain evidence="3">G3</strain>
    </source>
</reference>
<protein>
    <submittedName>
        <fullName evidence="3">Uncharacterized protein</fullName>
    </submittedName>
</protein>
<dbReference type="RefSeq" id="XP_001324820.1">
    <property type="nucleotide sequence ID" value="XM_001324785.1"/>
</dbReference>
<dbReference type="VEuPathDB" id="TrichDB:TVAGG3_0703140"/>
<reference evidence="3" key="1">
    <citation type="submission" date="2006-10" db="EMBL/GenBank/DDBJ databases">
        <authorList>
            <person name="Amadeo P."/>
            <person name="Zhao Q."/>
            <person name="Wortman J."/>
            <person name="Fraser-Liggett C."/>
            <person name="Carlton J."/>
        </authorList>
    </citation>
    <scope>NUCLEOTIDE SEQUENCE</scope>
    <source>
        <strain evidence="3">G3</strain>
    </source>
</reference>
<feature type="compositionally biased region" description="Acidic residues" evidence="1">
    <location>
        <begin position="83"/>
        <end position="94"/>
    </location>
</feature>
<feature type="compositionally biased region" description="Polar residues" evidence="1">
    <location>
        <begin position="71"/>
        <end position="80"/>
    </location>
</feature>
<keyword evidence="2" id="KW-0472">Membrane</keyword>
<evidence type="ECO:0000256" key="1">
    <source>
        <dbReference type="SAM" id="MobiDB-lite"/>
    </source>
</evidence>
<accession>A2E454</accession>
<dbReference type="Proteomes" id="UP000001542">
    <property type="component" value="Unassembled WGS sequence"/>
</dbReference>
<dbReference type="PANTHER" id="PTHR46155">
    <property type="entry name" value="BIFUNCTIONAL INHIBITOR/LIPID-TRANSFER PROTEIN/SEED STORAGE 2S ALBUMIN SUPERFAMILY PROTEIN"/>
    <property type="match status" value="1"/>
</dbReference>
<feature type="transmembrane region" description="Helical" evidence="2">
    <location>
        <begin position="16"/>
        <end position="39"/>
    </location>
</feature>
<dbReference type="SMR" id="A2E454"/>
<dbReference type="PROSITE" id="PS51257">
    <property type="entry name" value="PROKAR_LIPOPROTEIN"/>
    <property type="match status" value="1"/>
</dbReference>
<dbReference type="InParanoid" id="A2E454"/>
<evidence type="ECO:0000313" key="4">
    <source>
        <dbReference type="Proteomes" id="UP000001542"/>
    </source>
</evidence>
<keyword evidence="2" id="KW-0812">Transmembrane</keyword>
<dbReference type="AlphaFoldDB" id="A2E454"/>
<name>A2E454_TRIV3</name>